<dbReference type="Pfam" id="PF04565">
    <property type="entry name" value="RNA_pol_Rpb2_3"/>
    <property type="match status" value="1"/>
</dbReference>
<dbReference type="GO" id="GO:0032549">
    <property type="term" value="F:ribonucleoside binding"/>
    <property type="evidence" value="ECO:0007669"/>
    <property type="project" value="InterPro"/>
</dbReference>
<dbReference type="RefSeq" id="YP_007890789.1">
    <property type="nucleotide sequence ID" value="NC_021128.1"/>
</dbReference>
<evidence type="ECO:0000313" key="13">
    <source>
        <dbReference type="EMBL" id="AGH24484.1"/>
    </source>
</evidence>
<name>M4QD71_SECEC</name>
<dbReference type="Gene3D" id="3.90.1800.10">
    <property type="entry name" value="RNA polymerase alpha subunit dimerisation domain"/>
    <property type="match status" value="1"/>
</dbReference>
<dbReference type="Pfam" id="PF00562">
    <property type="entry name" value="RNA_pol_Rpb2_6"/>
    <property type="match status" value="1"/>
</dbReference>
<keyword evidence="5 13" id="KW-0548">Nucleotidyltransferase</keyword>
<dbReference type="GO" id="GO:0000428">
    <property type="term" value="C:DNA-directed RNA polymerase complex"/>
    <property type="evidence" value="ECO:0007669"/>
    <property type="project" value="UniProtKB-KW"/>
</dbReference>
<feature type="domain" description="DNA-directed RNA polymerase subunit 2 hybrid-binding" evidence="9">
    <location>
        <begin position="664"/>
        <end position="1287"/>
    </location>
</feature>
<accession>M4QD71</accession>
<keyword evidence="4 13" id="KW-0808">Transferase</keyword>
<evidence type="ECO:0000256" key="7">
    <source>
        <dbReference type="ARBA" id="ARBA00048552"/>
    </source>
</evidence>
<dbReference type="EMBL" id="KC353359">
    <property type="protein sequence ID" value="AGH24484.1"/>
    <property type="molecule type" value="Genomic_DNA"/>
</dbReference>
<reference evidence="13" key="1">
    <citation type="journal article" date="2003" name="Mol. Biol. Evol.">
        <title>Structure of the bc1 complex from Seculamonas ecuadoriensis, a jakobid flagellate with an ancestral mitochondrial genome.</title>
        <authorList>
            <person name="Marx S."/>
            <person name="Baumgartner M."/>
            <person name="Kannan S."/>
            <person name="Braun H.P."/>
            <person name="Lang B.F."/>
            <person name="Burger G."/>
        </authorList>
    </citation>
    <scope>NUCLEOTIDE SEQUENCE</scope>
    <source>
        <strain evidence="13">ATCC 50688</strain>
    </source>
</reference>
<dbReference type="Pfam" id="PF04560">
    <property type="entry name" value="RNA_pol_Rpb2_7"/>
    <property type="match status" value="1"/>
</dbReference>
<dbReference type="Gene3D" id="2.40.50.150">
    <property type="match status" value="1"/>
</dbReference>
<dbReference type="InterPro" id="IPR037033">
    <property type="entry name" value="DNA-dir_RNAP_su2_hyb_sf"/>
</dbReference>
<reference evidence="13" key="3">
    <citation type="journal article" date="2006" name="RNA">
        <title>Hybrid E. coli--Mitochondrial ribonuclease P RNAs are catalytically active.</title>
        <authorList>
            <person name="Seif E."/>
            <person name="Cadieux A."/>
            <person name="Lang B.F."/>
        </authorList>
    </citation>
    <scope>NUCLEOTIDE SEQUENCE</scope>
    <source>
        <strain evidence="13">ATCC 50688</strain>
    </source>
</reference>
<dbReference type="EC" id="2.7.7.6" evidence="2"/>
<proteinExistence type="inferred from homology"/>
<dbReference type="InterPro" id="IPR019462">
    <property type="entry name" value="DNA-dir_RNA_pol_bsu_external_1"/>
</dbReference>
<protein>
    <recommendedName>
        <fullName evidence="2">DNA-directed RNA polymerase</fullName>
        <ecNumber evidence="2">2.7.7.6</ecNumber>
    </recommendedName>
</protein>
<dbReference type="InterPro" id="IPR015712">
    <property type="entry name" value="DNA-dir_RNA_pol_su2"/>
</dbReference>
<dbReference type="InterPro" id="IPR042107">
    <property type="entry name" value="DNA-dir_RNA_pol_bsu_ext_1_sf"/>
</dbReference>
<geneLocation type="mitochondrion" evidence="13"/>
<dbReference type="GO" id="GO:0003677">
    <property type="term" value="F:DNA binding"/>
    <property type="evidence" value="ECO:0007669"/>
    <property type="project" value="InterPro"/>
</dbReference>
<reference evidence="13" key="4">
    <citation type="journal article" date="2013" name="Genome Biol. Evol.">
        <title>Strikingly bacteria-like and gene-rich mitochondrial genomes throughout jakobid protists.</title>
        <authorList>
            <person name="Burger G."/>
            <person name="Gray M.W."/>
            <person name="Forget L."/>
            <person name="Lang B.F."/>
        </authorList>
    </citation>
    <scope>NUCLEOTIDE SEQUENCE</scope>
    <source>
        <strain evidence="13">ATCC 50688</strain>
    </source>
</reference>
<dbReference type="Gene3D" id="2.40.50.100">
    <property type="match status" value="1"/>
</dbReference>
<dbReference type="InterPro" id="IPR007641">
    <property type="entry name" value="RNA_pol_Rpb2_7"/>
</dbReference>
<dbReference type="Gene3D" id="2.40.270.10">
    <property type="entry name" value="DNA-directed RNA polymerase, subunit 2, domain 6"/>
    <property type="match status" value="2"/>
</dbReference>
<dbReference type="GO" id="GO:0006351">
    <property type="term" value="P:DNA-templated transcription"/>
    <property type="evidence" value="ECO:0007669"/>
    <property type="project" value="InterPro"/>
</dbReference>
<evidence type="ECO:0000259" key="10">
    <source>
        <dbReference type="Pfam" id="PF04560"/>
    </source>
</evidence>
<organism evidence="13">
    <name type="scientific">Seculamonas ecuadoriensis</name>
    <name type="common">Flagellate</name>
    <dbReference type="NCBI Taxonomy" id="221724"/>
    <lineage>
        <taxon>Eukaryota</taxon>
        <taxon>Discoba</taxon>
        <taxon>Jakobida</taxon>
        <taxon>Histionina</taxon>
        <taxon>Seculamonas</taxon>
    </lineage>
</organism>
<evidence type="ECO:0000256" key="1">
    <source>
        <dbReference type="ARBA" id="ARBA00006835"/>
    </source>
</evidence>
<dbReference type="InterPro" id="IPR014724">
    <property type="entry name" value="RNA_pol_RPB2_OB-fold"/>
</dbReference>
<evidence type="ECO:0000259" key="11">
    <source>
        <dbReference type="Pfam" id="PF04565"/>
    </source>
</evidence>
<gene>
    <name evidence="13" type="primary">rpoB</name>
</gene>
<dbReference type="SUPFAM" id="SSF64484">
    <property type="entry name" value="beta and beta-prime subunits of DNA dependent RNA-polymerase"/>
    <property type="match status" value="1"/>
</dbReference>
<evidence type="ECO:0000256" key="4">
    <source>
        <dbReference type="ARBA" id="ARBA00022679"/>
    </source>
</evidence>
<dbReference type="GO" id="GO:0003899">
    <property type="term" value="F:DNA-directed RNA polymerase activity"/>
    <property type="evidence" value="ECO:0007669"/>
    <property type="project" value="UniProtKB-EC"/>
</dbReference>
<dbReference type="GeneID" id="15333275"/>
<evidence type="ECO:0000256" key="8">
    <source>
        <dbReference type="RuleBase" id="RU000434"/>
    </source>
</evidence>
<dbReference type="Pfam" id="PF10385">
    <property type="entry name" value="RNA_pol_Rpb2_45"/>
    <property type="match status" value="1"/>
</dbReference>
<dbReference type="PANTHER" id="PTHR20856">
    <property type="entry name" value="DNA-DIRECTED RNA POLYMERASE I SUBUNIT 2"/>
    <property type="match status" value="1"/>
</dbReference>
<dbReference type="Gene3D" id="2.30.150.10">
    <property type="entry name" value="DNA-directed RNA polymerase, beta subunit, external 1 domain"/>
    <property type="match status" value="1"/>
</dbReference>
<evidence type="ECO:0000256" key="3">
    <source>
        <dbReference type="ARBA" id="ARBA00022478"/>
    </source>
</evidence>
<dbReference type="Gene3D" id="3.90.1100.10">
    <property type="match status" value="1"/>
</dbReference>
<feature type="domain" description="RNA polymerase Rpb2" evidence="10">
    <location>
        <begin position="1289"/>
        <end position="1360"/>
    </location>
</feature>
<evidence type="ECO:0000256" key="5">
    <source>
        <dbReference type="ARBA" id="ARBA00022695"/>
    </source>
</evidence>
<keyword evidence="13" id="KW-0496">Mitochondrion</keyword>
<evidence type="ECO:0000259" key="12">
    <source>
        <dbReference type="Pfam" id="PF10385"/>
    </source>
</evidence>
<evidence type="ECO:0000256" key="2">
    <source>
        <dbReference type="ARBA" id="ARBA00012418"/>
    </source>
</evidence>
<feature type="domain" description="DNA-directed RNA polymerase beta subunit external 1" evidence="12">
    <location>
        <begin position="511"/>
        <end position="576"/>
    </location>
</feature>
<keyword evidence="6" id="KW-0804">Transcription</keyword>
<keyword evidence="3" id="KW-0240">DNA-directed RNA polymerase</keyword>
<feature type="domain" description="RNA polymerase Rpb2" evidence="11">
    <location>
        <begin position="433"/>
        <end position="501"/>
    </location>
</feature>
<comment type="similarity">
    <text evidence="1 8">Belongs to the RNA polymerase beta chain family.</text>
</comment>
<dbReference type="InterPro" id="IPR007645">
    <property type="entry name" value="RNA_pol_Rpb2_3"/>
</dbReference>
<comment type="catalytic activity">
    <reaction evidence="7">
        <text>RNA(n) + a ribonucleoside 5'-triphosphate = RNA(n+1) + diphosphate</text>
        <dbReference type="Rhea" id="RHEA:21248"/>
        <dbReference type="Rhea" id="RHEA-COMP:14527"/>
        <dbReference type="Rhea" id="RHEA-COMP:17342"/>
        <dbReference type="ChEBI" id="CHEBI:33019"/>
        <dbReference type="ChEBI" id="CHEBI:61557"/>
        <dbReference type="ChEBI" id="CHEBI:140395"/>
        <dbReference type="EC" id="2.7.7.6"/>
    </reaction>
</comment>
<evidence type="ECO:0000259" key="9">
    <source>
        <dbReference type="Pfam" id="PF00562"/>
    </source>
</evidence>
<dbReference type="InterPro" id="IPR007120">
    <property type="entry name" value="DNA-dir_RNAP_su2_dom"/>
</dbReference>
<reference evidence="13" key="2">
    <citation type="journal article" date="2004" name="RNA">
        <title>Mitochondrial 3' tRNA editing in the jakobid Seculamonas ecuadoriensis: a novel mechanism and implications for tRNA processing.</title>
        <authorList>
            <person name="Leigh J."/>
            <person name="Lang B.F."/>
        </authorList>
    </citation>
    <scope>NUCLEOTIDE SEQUENCE</scope>
    <source>
        <strain evidence="13">ATCC 50688</strain>
    </source>
</reference>
<sequence length="1362" mass="157533">MDKYHLFSLRGHYGSNTDTMPIPNLISISKKEYEHFLIFLHEELRSSLVRLFGSYYIRHSIEHTRLNQSYLLDQQKNYGYIVYVILKDSKGIINKYRLGTIPTISDRGSLILFGIEWVIVNQLIRNGGLYAHYLSSDNLEFRVVDALYSKVRISTEQIQFRGKSITSGKKKDHTEDIIQYMFRLSNNLEYHMLRYTNIIQLSNINNNLYYMFDFKNKRICFLDQKPFKVMLNTERKHGAYILNSSMYEKNDVKSYLSVQNVGKPLYFSMEKYTSYLKDSKYLLASTVNEIEDFQLLELLGLYKFTQNIKQLYRLILLCQKTWASTIDGAQELAISKDIIHTNKIYFSNWTNLWYQMENNVFIKRKLTIDNLFELWRSLSVYENDRGLFDRRLRTPGQLLLKLIRQKNKVMGVKSIDDSFRFANKQIKTYPIFQYLEQTNPLCSLTHTRRISLLGPGGLNLETVTVGMRDIHSSHFGKICPIETPEGKAVGIVNSPTIYAQINQYSQLEIPYKKVINGVVTDVVHYLDTGAEKHYKIAQASEPLDKEGRLRHSIVYARLEGFDKSGFYPSNTIDYVEYSSKQLLSPSSALIPFIEHNDGNRALMGSNMQRQAVPLQYLERPIIASGLEAAIARDSGYQIKSTYPGYTFYADGKELFSGQQIRVSKVDSIKQFLSRIRNTSVFYSIGNNQYLKTNQKTSFNQHIEYNRKTSISEGDLITTGFGITKKELSLGHNLLVGFMSMVGYTFEDSIVVSERVLRDSYMQSVHIQHYYIIESAKEHIMKIYNSKQKNTGKYTQLTYGNPYPGIVRVGATVVRGDILATKVECKTRKKTKKLNSIEYTPTFVKYTGFSVGQVIRIATLYSNLSELQMSNITFARISLNQLYFLKKMVLFYLNYSSNSNIIKNNTTYSIQSYLRSNCYSSFSYYITNVKNKHLTNFMVSRILYYLLRCEINKIDHKLKVVGLQNGVKSEYLNKLLIIAKNKFRLQTTKLSVEKCLYSSIVNNFTHLLKTNHVTRFSATYDLLTRRSYSDHLLSASLKNLFLTGKYLRYYLHNILIKLNEHSISAHLENDMNRLYRISVATKHALRVGDKLTGRYGNKGIISKIMPLEQMPYLRDGNILDASLNPLGVSSRMNIGQLFEIHLGWTAVQLGKRLQLYKQRLFDTTYQDIYNKLEHYYVNTLNRATIESLEMSKREQVYRSNSANCFIETSAFDSISDNKINMLSSKAKLNPDLLFSIVDPTTGFELDKKITLGYLYMMKLNHLVDHKVYARSTGPYNMITQQPPRGKSRKGGQRIGEMEVWAIQAYGASYALQELLSVKSDSLKGRRLIENNAQIIPSIDVPEAFNALTKELWSFGLDIQYHRN</sequence>
<evidence type="ECO:0000256" key="6">
    <source>
        <dbReference type="ARBA" id="ARBA00023163"/>
    </source>
</evidence>